<organism evidence="2">
    <name type="scientific">viral metagenome</name>
    <dbReference type="NCBI Taxonomy" id="1070528"/>
    <lineage>
        <taxon>unclassified sequences</taxon>
        <taxon>metagenomes</taxon>
        <taxon>organismal metagenomes</taxon>
    </lineage>
</organism>
<proteinExistence type="predicted"/>
<gene>
    <name evidence="1" type="ORF">MM171A01923_0011</name>
    <name evidence="2" type="ORF">MM171B02100_0009</name>
</gene>
<accession>A0A6M3M9V9</accession>
<evidence type="ECO:0000313" key="2">
    <source>
        <dbReference type="EMBL" id="QJB01729.1"/>
    </source>
</evidence>
<dbReference type="EMBL" id="MT143571">
    <property type="protein sequence ID" value="QJA98325.1"/>
    <property type="molecule type" value="Genomic_DNA"/>
</dbReference>
<dbReference type="EMBL" id="MT143728">
    <property type="protein sequence ID" value="QJB01729.1"/>
    <property type="molecule type" value="Genomic_DNA"/>
</dbReference>
<sequence length="67" mass="8040">MSKHIWSKFKALIKVLSYDEKISYLRDLEAELMVAKTRKYIEHDTSNIHMINKKIRYIKSNLGEKKL</sequence>
<reference evidence="2" key="1">
    <citation type="submission" date="2020-03" db="EMBL/GenBank/DDBJ databases">
        <title>The deep terrestrial virosphere.</title>
        <authorList>
            <person name="Holmfeldt K."/>
            <person name="Nilsson E."/>
            <person name="Simone D."/>
            <person name="Lopez-Fernandez M."/>
            <person name="Wu X."/>
            <person name="de Brujin I."/>
            <person name="Lundin D."/>
            <person name="Andersson A."/>
            <person name="Bertilsson S."/>
            <person name="Dopson M."/>
        </authorList>
    </citation>
    <scope>NUCLEOTIDE SEQUENCE</scope>
    <source>
        <strain evidence="1">MM171A01923</strain>
        <strain evidence="2">MM171B02100</strain>
    </source>
</reference>
<protein>
    <submittedName>
        <fullName evidence="2">Uncharacterized protein</fullName>
    </submittedName>
</protein>
<evidence type="ECO:0000313" key="1">
    <source>
        <dbReference type="EMBL" id="QJA98325.1"/>
    </source>
</evidence>
<dbReference type="AlphaFoldDB" id="A0A6M3M9V9"/>
<name>A0A6M3M9V9_9ZZZZ</name>